<dbReference type="InterPro" id="IPR006342">
    <property type="entry name" value="FkbM_mtfrase"/>
</dbReference>
<accession>A0A3D8J3M8</accession>
<comment type="caution">
    <text evidence="2">The sequence shown here is derived from an EMBL/GenBank/DDBJ whole genome shotgun (WGS) entry which is preliminary data.</text>
</comment>
<organism evidence="2 3">
    <name type="scientific">Helicobacter brantae</name>
    <dbReference type="NCBI Taxonomy" id="375927"/>
    <lineage>
        <taxon>Bacteria</taxon>
        <taxon>Pseudomonadati</taxon>
        <taxon>Campylobacterota</taxon>
        <taxon>Epsilonproteobacteria</taxon>
        <taxon>Campylobacterales</taxon>
        <taxon>Helicobacteraceae</taxon>
        <taxon>Helicobacter</taxon>
    </lineage>
</organism>
<sequence length="238" mass="28303">MKSFIRKILPYWLYRKITLFIGTHLTHYAKMTYSQEGEDMILRSFLQKKINSNYQGFYVDIGAHHPFRYSNTYFLYKNGWRGINIDATPGSMRSFNLYRKRDINLEVGITTEKNPNKTTKDFFIFHDFALSTFDEQIAQERKKNHSFSHVAKIRIENINNIFKKYIPKGQTIDLLTLDTEGLDLEILQDIDWDSFAPQIVLVETYSDDIFNDPIYNYMLEKNYKLFAKTTLTTFFIKQ</sequence>
<dbReference type="AlphaFoldDB" id="A0A3D8J3M8"/>
<dbReference type="GO" id="GO:0005737">
    <property type="term" value="C:cytoplasm"/>
    <property type="evidence" value="ECO:0007669"/>
    <property type="project" value="GOC"/>
</dbReference>
<dbReference type="GO" id="GO:0006888">
    <property type="term" value="P:endoplasmic reticulum to Golgi vesicle-mediated transport"/>
    <property type="evidence" value="ECO:0007669"/>
    <property type="project" value="TreeGrafter"/>
</dbReference>
<dbReference type="Gene3D" id="3.40.50.150">
    <property type="entry name" value="Vaccinia Virus protein VP39"/>
    <property type="match status" value="1"/>
</dbReference>
<dbReference type="InterPro" id="IPR053202">
    <property type="entry name" value="EGF_Rcpt_Signaling_Reg"/>
</dbReference>
<dbReference type="PANTHER" id="PTHR34009">
    <property type="entry name" value="PROTEIN STAR"/>
    <property type="match status" value="1"/>
</dbReference>
<evidence type="ECO:0000313" key="2">
    <source>
        <dbReference type="EMBL" id="RDU72127.1"/>
    </source>
</evidence>
<protein>
    <submittedName>
        <fullName evidence="2">SAM-dependent methyltransferase</fullName>
    </submittedName>
</protein>
<keyword evidence="2" id="KW-0489">Methyltransferase</keyword>
<keyword evidence="3" id="KW-1185">Reference proteome</keyword>
<dbReference type="GO" id="GO:0005886">
    <property type="term" value="C:plasma membrane"/>
    <property type="evidence" value="ECO:0007669"/>
    <property type="project" value="TreeGrafter"/>
</dbReference>
<dbReference type="RefSeq" id="WP_115568757.1">
    <property type="nucleotide sequence ID" value="NZ_NXLV01000001.1"/>
</dbReference>
<dbReference type="GO" id="GO:0032259">
    <property type="term" value="P:methylation"/>
    <property type="evidence" value="ECO:0007669"/>
    <property type="project" value="UniProtKB-KW"/>
</dbReference>
<feature type="domain" description="Methyltransferase FkbM" evidence="1">
    <location>
        <begin position="60"/>
        <end position="225"/>
    </location>
</feature>
<dbReference type="InterPro" id="IPR029063">
    <property type="entry name" value="SAM-dependent_MTases_sf"/>
</dbReference>
<proteinExistence type="predicted"/>
<dbReference type="Proteomes" id="UP000257045">
    <property type="component" value="Unassembled WGS sequence"/>
</dbReference>
<evidence type="ECO:0000259" key="1">
    <source>
        <dbReference type="Pfam" id="PF05050"/>
    </source>
</evidence>
<dbReference type="GO" id="GO:0016197">
    <property type="term" value="P:endosomal transport"/>
    <property type="evidence" value="ECO:0007669"/>
    <property type="project" value="TreeGrafter"/>
</dbReference>
<dbReference type="GO" id="GO:0008168">
    <property type="term" value="F:methyltransferase activity"/>
    <property type="evidence" value="ECO:0007669"/>
    <property type="project" value="UniProtKB-KW"/>
</dbReference>
<reference evidence="2 3" key="1">
    <citation type="submission" date="2018-04" db="EMBL/GenBank/DDBJ databases">
        <title>Novel Campyloabacter and Helicobacter Species and Strains.</title>
        <authorList>
            <person name="Mannion A.J."/>
            <person name="Shen Z."/>
            <person name="Fox J.G."/>
        </authorList>
    </citation>
    <scope>NUCLEOTIDE SEQUENCE [LARGE SCALE GENOMIC DNA]</scope>
    <source>
        <strain evidence="2 3">MIT 04-9366</strain>
    </source>
</reference>
<name>A0A3D8J3M8_9HELI</name>
<evidence type="ECO:0000313" key="3">
    <source>
        <dbReference type="Proteomes" id="UP000257045"/>
    </source>
</evidence>
<dbReference type="PANTHER" id="PTHR34009:SF2">
    <property type="entry name" value="PROTEIN STAR"/>
    <property type="match status" value="1"/>
</dbReference>
<dbReference type="OrthoDB" id="9810122at2"/>
<dbReference type="Pfam" id="PF05050">
    <property type="entry name" value="Methyltransf_21"/>
    <property type="match status" value="1"/>
</dbReference>
<dbReference type="EMBL" id="NXLV01000001">
    <property type="protein sequence ID" value="RDU72127.1"/>
    <property type="molecule type" value="Genomic_DNA"/>
</dbReference>
<keyword evidence="2" id="KW-0808">Transferase</keyword>
<gene>
    <name evidence="2" type="ORF">CQA58_00550</name>
</gene>